<dbReference type="InterPro" id="IPR003305">
    <property type="entry name" value="CenC_carb-bd"/>
</dbReference>
<dbReference type="InterPro" id="IPR008979">
    <property type="entry name" value="Galactose-bd-like_sf"/>
</dbReference>
<keyword evidence="3" id="KW-0732">Signal</keyword>
<dbReference type="GO" id="GO:0016798">
    <property type="term" value="F:hydrolase activity, acting on glycosyl bonds"/>
    <property type="evidence" value="ECO:0007669"/>
    <property type="project" value="InterPro"/>
</dbReference>
<dbReference type="AlphaFoldDB" id="A0A9N9Z8Y5"/>
<feature type="chain" id="PRO_5040173741" description="CBM-cenC domain-containing protein" evidence="3">
    <location>
        <begin position="22"/>
        <end position="335"/>
    </location>
</feature>
<dbReference type="Proteomes" id="UP000775872">
    <property type="component" value="Unassembled WGS sequence"/>
</dbReference>
<comment type="caution">
    <text evidence="5">The sequence shown here is derived from an EMBL/GenBank/DDBJ whole genome shotgun (WGS) entry which is preliminary data.</text>
</comment>
<evidence type="ECO:0000259" key="4">
    <source>
        <dbReference type="Pfam" id="PF02018"/>
    </source>
</evidence>
<gene>
    <name evidence="5" type="ORF">CSOL1703_00014240</name>
</gene>
<accession>A0A9N9Z8Y5</accession>
<evidence type="ECO:0000256" key="1">
    <source>
        <dbReference type="ARBA" id="ARBA00022801"/>
    </source>
</evidence>
<dbReference type="EMBL" id="CABFOC020000038">
    <property type="protein sequence ID" value="CAH0050990.1"/>
    <property type="molecule type" value="Genomic_DNA"/>
</dbReference>
<reference evidence="5" key="1">
    <citation type="submission" date="2021-10" db="EMBL/GenBank/DDBJ databases">
        <authorList>
            <person name="Piombo E."/>
        </authorList>
    </citation>
    <scope>NUCLEOTIDE SEQUENCE</scope>
</reference>
<keyword evidence="1" id="KW-0378">Hydrolase</keyword>
<evidence type="ECO:0000313" key="6">
    <source>
        <dbReference type="Proteomes" id="UP000775872"/>
    </source>
</evidence>
<feature type="domain" description="CBM-cenC" evidence="4">
    <location>
        <begin position="173"/>
        <end position="296"/>
    </location>
</feature>
<feature type="compositionally biased region" description="Polar residues" evidence="2">
    <location>
        <begin position="98"/>
        <end position="118"/>
    </location>
</feature>
<protein>
    <recommendedName>
        <fullName evidence="4">CBM-cenC domain-containing protein</fullName>
    </recommendedName>
</protein>
<dbReference type="SUPFAM" id="SSF49785">
    <property type="entry name" value="Galactose-binding domain-like"/>
    <property type="match status" value="1"/>
</dbReference>
<keyword evidence="6" id="KW-1185">Reference proteome</keyword>
<feature type="region of interest" description="Disordered" evidence="2">
    <location>
        <begin position="55"/>
        <end position="119"/>
    </location>
</feature>
<evidence type="ECO:0000256" key="3">
    <source>
        <dbReference type="SAM" id="SignalP"/>
    </source>
</evidence>
<dbReference type="Gene3D" id="2.60.120.260">
    <property type="entry name" value="Galactose-binding domain-like"/>
    <property type="match status" value="1"/>
</dbReference>
<dbReference type="Pfam" id="PF02018">
    <property type="entry name" value="CBM_4_9"/>
    <property type="match status" value="1"/>
</dbReference>
<proteinExistence type="predicted"/>
<dbReference type="OrthoDB" id="5241242at2759"/>
<evidence type="ECO:0000256" key="2">
    <source>
        <dbReference type="SAM" id="MobiDB-lite"/>
    </source>
</evidence>
<sequence length="335" mass="34277">MVSKSLLALVLSAISLTGVEARACIKRSSSLSLTDLPSPTSSILSTPTPIVSLSTPASNDIVSTPSTEASPISETPSSTIVATTPSTDLSDVPATPIITPSTDASSTTPVITPSTDLPVTTPAITSSTIASSTTPEVASYTPEVTSSTAVSSTIPSTTLMTSTTSAAPVCTPSNLVSNPSFEQGINPWINFQGGLASSSGAVTAKDGNSYFIAALTSSNNFISVRQTLQMEIGQTYDVKAYYALGAHQNFGSGSCQLQLTMGGDLQGAVLTLTPATVGQWNLFERTYVATDTEVVIRYVFTCSGVTSVDGLLDLITVPLACPTTPAATTSIVTVP</sequence>
<feature type="signal peptide" evidence="3">
    <location>
        <begin position="1"/>
        <end position="21"/>
    </location>
</feature>
<evidence type="ECO:0000313" key="5">
    <source>
        <dbReference type="EMBL" id="CAH0050990.1"/>
    </source>
</evidence>
<feature type="compositionally biased region" description="Polar residues" evidence="2">
    <location>
        <begin position="55"/>
        <end position="89"/>
    </location>
</feature>
<name>A0A9N9Z8Y5_9HYPO</name>
<organism evidence="5 6">
    <name type="scientific">Clonostachys solani</name>
    <dbReference type="NCBI Taxonomy" id="160281"/>
    <lineage>
        <taxon>Eukaryota</taxon>
        <taxon>Fungi</taxon>
        <taxon>Dikarya</taxon>
        <taxon>Ascomycota</taxon>
        <taxon>Pezizomycotina</taxon>
        <taxon>Sordariomycetes</taxon>
        <taxon>Hypocreomycetidae</taxon>
        <taxon>Hypocreales</taxon>
        <taxon>Bionectriaceae</taxon>
        <taxon>Clonostachys</taxon>
    </lineage>
</organism>